<keyword evidence="3" id="KW-1185">Reference proteome</keyword>
<dbReference type="InterPro" id="IPR029010">
    <property type="entry name" value="ThuA-like"/>
</dbReference>
<dbReference type="Pfam" id="PF06283">
    <property type="entry name" value="ThuA"/>
    <property type="match status" value="1"/>
</dbReference>
<feature type="domain" description="ThuA-like" evidence="1">
    <location>
        <begin position="92"/>
        <end position="316"/>
    </location>
</feature>
<sequence length="327" mass="35845">MLSPAANAVFEKALPKPISQLPPDLLSTKTPTFGAITPLRDAGWMTGIKDEAIPAIDAELRKIPVTAADRVSRCARYDNDVPHFNLPAGKPRLLLFEKITGFRDGPSVDAARDAFLAMAERNGWAIALTESAGAFNPKTLSQFDAVIWNNISGDVLTLSQRDAFRTWMENGGGFVGVHGSGGETFYLWDWYPDTLIGARFLAHIMDPHYQDARVVVDDVNHPIAKGLPRDWMMSDEWYSFKANPRASGAKIIATLDESTYTPAGFYGESIRMGDHPIAWTNCIGKGRSFYSAIGHRPETYSQPEYVTMLQSAIAWAATSGKGTCPAK</sequence>
<organism evidence="2 3">
    <name type="scientific">Sphingobium boeckii</name>
    <dbReference type="NCBI Taxonomy" id="1082345"/>
    <lineage>
        <taxon>Bacteria</taxon>
        <taxon>Pseudomonadati</taxon>
        <taxon>Pseudomonadota</taxon>
        <taxon>Alphaproteobacteria</taxon>
        <taxon>Sphingomonadales</taxon>
        <taxon>Sphingomonadaceae</taxon>
        <taxon>Sphingobium</taxon>
    </lineage>
</organism>
<dbReference type="SUPFAM" id="SSF52317">
    <property type="entry name" value="Class I glutamine amidotransferase-like"/>
    <property type="match status" value="1"/>
</dbReference>
<accession>A0A7W9AHF9</accession>
<dbReference type="PANTHER" id="PTHR40469:SF2">
    <property type="entry name" value="GALACTOSE-BINDING DOMAIN-LIKE SUPERFAMILY PROTEIN"/>
    <property type="match status" value="1"/>
</dbReference>
<dbReference type="Proteomes" id="UP000549617">
    <property type="component" value="Unassembled WGS sequence"/>
</dbReference>
<dbReference type="InterPro" id="IPR029062">
    <property type="entry name" value="Class_I_gatase-like"/>
</dbReference>
<comment type="caution">
    <text evidence="2">The sequence shown here is derived from an EMBL/GenBank/DDBJ whole genome shotgun (WGS) entry which is preliminary data.</text>
</comment>
<name>A0A7W9AHF9_9SPHN</name>
<dbReference type="Gene3D" id="3.40.50.880">
    <property type="match status" value="1"/>
</dbReference>
<dbReference type="AlphaFoldDB" id="A0A7W9AHF9"/>
<proteinExistence type="predicted"/>
<dbReference type="RefSeq" id="WP_246350446.1">
    <property type="nucleotide sequence ID" value="NZ_JACIJC010000002.1"/>
</dbReference>
<dbReference type="PANTHER" id="PTHR40469">
    <property type="entry name" value="SECRETED GLYCOSYL HYDROLASE"/>
    <property type="match status" value="1"/>
</dbReference>
<protein>
    <recommendedName>
        <fullName evidence="1">ThuA-like domain-containing protein</fullName>
    </recommendedName>
</protein>
<reference evidence="2 3" key="1">
    <citation type="submission" date="2020-08" db="EMBL/GenBank/DDBJ databases">
        <title>Genomic Encyclopedia of Type Strains, Phase IV (KMG-IV): sequencing the most valuable type-strain genomes for metagenomic binning, comparative biology and taxonomic classification.</title>
        <authorList>
            <person name="Goeker M."/>
        </authorList>
    </citation>
    <scope>NUCLEOTIDE SEQUENCE [LARGE SCALE GENOMIC DNA]</scope>
    <source>
        <strain evidence="2 3">DSM 25079</strain>
    </source>
</reference>
<evidence type="ECO:0000259" key="1">
    <source>
        <dbReference type="Pfam" id="PF06283"/>
    </source>
</evidence>
<gene>
    <name evidence="2" type="ORF">FHS49_001688</name>
</gene>
<dbReference type="EMBL" id="JACIJC010000002">
    <property type="protein sequence ID" value="MBB5685680.1"/>
    <property type="molecule type" value="Genomic_DNA"/>
</dbReference>
<evidence type="ECO:0000313" key="2">
    <source>
        <dbReference type="EMBL" id="MBB5685680.1"/>
    </source>
</evidence>
<evidence type="ECO:0000313" key="3">
    <source>
        <dbReference type="Proteomes" id="UP000549617"/>
    </source>
</evidence>